<dbReference type="InterPro" id="IPR001650">
    <property type="entry name" value="Helicase_C-like"/>
</dbReference>
<evidence type="ECO:0000259" key="6">
    <source>
        <dbReference type="PROSITE" id="PS51194"/>
    </source>
</evidence>
<evidence type="ECO:0000259" key="5">
    <source>
        <dbReference type="PROSITE" id="PS51192"/>
    </source>
</evidence>
<dbReference type="GO" id="GO:0003676">
    <property type="term" value="F:nucleic acid binding"/>
    <property type="evidence" value="ECO:0007669"/>
    <property type="project" value="InterPro"/>
</dbReference>
<organism evidence="7 8">
    <name type="scientific">Lapidilactobacillus concavus DSM 17758</name>
    <dbReference type="NCBI Taxonomy" id="1423735"/>
    <lineage>
        <taxon>Bacteria</taxon>
        <taxon>Bacillati</taxon>
        <taxon>Bacillota</taxon>
        <taxon>Bacilli</taxon>
        <taxon>Lactobacillales</taxon>
        <taxon>Lactobacillaceae</taxon>
        <taxon>Lapidilactobacillus</taxon>
    </lineage>
</organism>
<reference evidence="7 8" key="1">
    <citation type="journal article" date="2015" name="Genome Announc.">
        <title>Expanding the biotechnology potential of lactobacilli through comparative genomics of 213 strains and associated genera.</title>
        <authorList>
            <person name="Sun Z."/>
            <person name="Harris H.M."/>
            <person name="McCann A."/>
            <person name="Guo C."/>
            <person name="Argimon S."/>
            <person name="Zhang W."/>
            <person name="Yang X."/>
            <person name="Jeffery I.B."/>
            <person name="Cooney J.C."/>
            <person name="Kagawa T.F."/>
            <person name="Liu W."/>
            <person name="Song Y."/>
            <person name="Salvetti E."/>
            <person name="Wrobel A."/>
            <person name="Rasinkangas P."/>
            <person name="Parkhill J."/>
            <person name="Rea M.C."/>
            <person name="O'Sullivan O."/>
            <person name="Ritari J."/>
            <person name="Douillard F.P."/>
            <person name="Paul Ross R."/>
            <person name="Yang R."/>
            <person name="Briner A.E."/>
            <person name="Felis G.E."/>
            <person name="de Vos W.M."/>
            <person name="Barrangou R."/>
            <person name="Klaenhammer T.R."/>
            <person name="Caufield P.W."/>
            <person name="Cui Y."/>
            <person name="Zhang H."/>
            <person name="O'Toole P.W."/>
        </authorList>
    </citation>
    <scope>NUCLEOTIDE SEQUENCE [LARGE SCALE GENOMIC DNA]</scope>
    <source>
        <strain evidence="7 8">DSM 17758</strain>
    </source>
</reference>
<dbReference type="EMBL" id="AZFX01000078">
    <property type="protein sequence ID" value="KRM08724.1"/>
    <property type="molecule type" value="Genomic_DNA"/>
</dbReference>
<dbReference type="PATRIC" id="fig|1423735.3.peg.339"/>
<dbReference type="GO" id="GO:0043138">
    <property type="term" value="F:3'-5' DNA helicase activity"/>
    <property type="evidence" value="ECO:0007669"/>
    <property type="project" value="TreeGrafter"/>
</dbReference>
<gene>
    <name evidence="7" type="ORF">FC15_GL000331</name>
</gene>
<evidence type="ECO:0000256" key="4">
    <source>
        <dbReference type="ARBA" id="ARBA00022840"/>
    </source>
</evidence>
<dbReference type="InterPro" id="IPR014001">
    <property type="entry name" value="Helicase_ATP-bd"/>
</dbReference>
<keyword evidence="8" id="KW-1185">Reference proteome</keyword>
<dbReference type="SMART" id="SM00487">
    <property type="entry name" value="DEXDc"/>
    <property type="match status" value="1"/>
</dbReference>
<dbReference type="SUPFAM" id="SSF52540">
    <property type="entry name" value="P-loop containing nucleoside triphosphate hydrolases"/>
    <property type="match status" value="1"/>
</dbReference>
<dbReference type="GO" id="GO:0043590">
    <property type="term" value="C:bacterial nucleoid"/>
    <property type="evidence" value="ECO:0007669"/>
    <property type="project" value="TreeGrafter"/>
</dbReference>
<dbReference type="GO" id="GO:0006281">
    <property type="term" value="P:DNA repair"/>
    <property type="evidence" value="ECO:0007669"/>
    <property type="project" value="TreeGrafter"/>
</dbReference>
<dbReference type="PANTHER" id="PTHR13710">
    <property type="entry name" value="DNA HELICASE RECQ FAMILY MEMBER"/>
    <property type="match status" value="1"/>
</dbReference>
<dbReference type="Pfam" id="PF00271">
    <property type="entry name" value="Helicase_C"/>
    <property type="match status" value="1"/>
</dbReference>
<protein>
    <submittedName>
        <fullName evidence="7">Atp-dependent dna helicase recq</fullName>
    </submittedName>
</protein>
<dbReference type="GO" id="GO:0030894">
    <property type="term" value="C:replisome"/>
    <property type="evidence" value="ECO:0007669"/>
    <property type="project" value="TreeGrafter"/>
</dbReference>
<evidence type="ECO:0000256" key="2">
    <source>
        <dbReference type="ARBA" id="ARBA00022801"/>
    </source>
</evidence>
<dbReference type="PROSITE" id="PS51192">
    <property type="entry name" value="HELICASE_ATP_BIND_1"/>
    <property type="match status" value="1"/>
</dbReference>
<dbReference type="InterPro" id="IPR004589">
    <property type="entry name" value="DNA_helicase_ATP-dep_RecQ"/>
</dbReference>
<dbReference type="GO" id="GO:0005524">
    <property type="term" value="F:ATP binding"/>
    <property type="evidence" value="ECO:0007669"/>
    <property type="project" value="UniProtKB-KW"/>
</dbReference>
<dbReference type="GO" id="GO:0016787">
    <property type="term" value="F:hydrolase activity"/>
    <property type="evidence" value="ECO:0007669"/>
    <property type="project" value="UniProtKB-KW"/>
</dbReference>
<dbReference type="OrthoDB" id="9763310at2"/>
<dbReference type="STRING" id="1423735.FC15_GL000331"/>
<keyword evidence="2" id="KW-0378">Hydrolase</keyword>
<keyword evidence="3 7" id="KW-0347">Helicase</keyword>
<dbReference type="NCBIfam" id="TIGR00614">
    <property type="entry name" value="recQ_fam"/>
    <property type="match status" value="1"/>
</dbReference>
<dbReference type="AlphaFoldDB" id="A0A0R1VYU9"/>
<evidence type="ECO:0000256" key="3">
    <source>
        <dbReference type="ARBA" id="ARBA00022806"/>
    </source>
</evidence>
<keyword evidence="1" id="KW-0547">Nucleotide-binding</keyword>
<dbReference type="GO" id="GO:0009378">
    <property type="term" value="F:four-way junction helicase activity"/>
    <property type="evidence" value="ECO:0007669"/>
    <property type="project" value="TreeGrafter"/>
</dbReference>
<sequence length="498" mass="56585">MTEASSLPELVHELQGRFNFDAFHPGQAELIQALLAGRDAIGVLPTGSGKSLIYQFLAPHLNGLFVIVTPLISLMEDQANRIRLSKLGQVAILNGQLDRDEQRYVLDHLSKTKFLFLAPETLQRAVVIRRLKQLSIGLLTVDEAHCISSWGPDFRPDYLQLGAIRHQLKPTATLALTATATDRVVQDIRQSLLHNMPTYLYKASVDRLNLYLRTEFVQGREDKWQRLELLLQHDWPTLIYTSTRQQAEDLALLIAQRTKRKVAYYHAGLEGTTRAHIQQLFLHDRLDTVVATSAFGMGIDKQNIRLLIHDEMPANFENYLQEIGRAGRDGQPALTLIFVNQQDHERLVNRQRLHQLPSQLIENFFAAPLAATPSGLIEEQSQVLATYRRANFDVQTVVKLLQKTQRVREDQLQLFWVFLNSTKCLREQICQYFDHQHSPEPHDETCCSQSTQLSLTAVIEQLDLPTTSVNHASPSLTTLSEAWSQLFDCTVNSSQKSV</sequence>
<feature type="domain" description="Helicase C-terminal" evidence="6">
    <location>
        <begin position="204"/>
        <end position="377"/>
    </location>
</feature>
<dbReference type="GO" id="GO:0006310">
    <property type="term" value="P:DNA recombination"/>
    <property type="evidence" value="ECO:0007669"/>
    <property type="project" value="InterPro"/>
</dbReference>
<keyword evidence="4" id="KW-0067">ATP-binding</keyword>
<name>A0A0R1VYU9_9LACO</name>
<dbReference type="CDD" id="cd17920">
    <property type="entry name" value="DEXHc_RecQ"/>
    <property type="match status" value="1"/>
</dbReference>
<dbReference type="GO" id="GO:0005737">
    <property type="term" value="C:cytoplasm"/>
    <property type="evidence" value="ECO:0007669"/>
    <property type="project" value="TreeGrafter"/>
</dbReference>
<dbReference type="Proteomes" id="UP000051315">
    <property type="component" value="Unassembled WGS sequence"/>
</dbReference>
<dbReference type="RefSeq" id="WP_057825208.1">
    <property type="nucleotide sequence ID" value="NZ_AZFX01000078.1"/>
</dbReference>
<dbReference type="PANTHER" id="PTHR13710:SF84">
    <property type="entry name" value="ATP-DEPENDENT DNA HELICASE RECS-RELATED"/>
    <property type="match status" value="1"/>
</dbReference>
<dbReference type="SMART" id="SM00490">
    <property type="entry name" value="HELICc"/>
    <property type="match status" value="1"/>
</dbReference>
<dbReference type="PROSITE" id="PS51194">
    <property type="entry name" value="HELICASE_CTER"/>
    <property type="match status" value="1"/>
</dbReference>
<evidence type="ECO:0000256" key="1">
    <source>
        <dbReference type="ARBA" id="ARBA00022741"/>
    </source>
</evidence>
<accession>A0A0R1VYU9</accession>
<proteinExistence type="predicted"/>
<dbReference type="InterPro" id="IPR027417">
    <property type="entry name" value="P-loop_NTPase"/>
</dbReference>
<dbReference type="Pfam" id="PF00270">
    <property type="entry name" value="DEAD"/>
    <property type="match status" value="1"/>
</dbReference>
<comment type="caution">
    <text evidence="7">The sequence shown here is derived from an EMBL/GenBank/DDBJ whole genome shotgun (WGS) entry which is preliminary data.</text>
</comment>
<evidence type="ECO:0000313" key="8">
    <source>
        <dbReference type="Proteomes" id="UP000051315"/>
    </source>
</evidence>
<feature type="domain" description="Helicase ATP-binding" evidence="5">
    <location>
        <begin position="31"/>
        <end position="198"/>
    </location>
</feature>
<evidence type="ECO:0000313" key="7">
    <source>
        <dbReference type="EMBL" id="KRM08724.1"/>
    </source>
</evidence>
<dbReference type="InterPro" id="IPR011545">
    <property type="entry name" value="DEAD/DEAH_box_helicase_dom"/>
</dbReference>
<dbReference type="Gene3D" id="3.40.50.300">
    <property type="entry name" value="P-loop containing nucleotide triphosphate hydrolases"/>
    <property type="match status" value="2"/>
</dbReference>